<feature type="transmembrane region" description="Helical" evidence="4">
    <location>
        <begin position="282"/>
        <end position="299"/>
    </location>
</feature>
<keyword evidence="4" id="KW-1133">Transmembrane helix</keyword>
<feature type="transmembrane region" description="Helical" evidence="4">
    <location>
        <begin position="206"/>
        <end position="226"/>
    </location>
</feature>
<evidence type="ECO:0000259" key="5">
    <source>
        <dbReference type="Pfam" id="PF02518"/>
    </source>
</evidence>
<keyword evidence="4" id="KW-0812">Transmembrane</keyword>
<dbReference type="EMBL" id="JANATA010000010">
    <property type="protein sequence ID" value="MCP3428734.1"/>
    <property type="molecule type" value="Genomic_DNA"/>
</dbReference>
<dbReference type="InterPro" id="IPR036890">
    <property type="entry name" value="HATPase_C_sf"/>
</dbReference>
<feature type="transmembrane region" description="Helical" evidence="4">
    <location>
        <begin position="94"/>
        <end position="117"/>
    </location>
</feature>
<gene>
    <name evidence="6" type="ORF">NLF92_07220</name>
</gene>
<feature type="transmembrane region" description="Helical" evidence="4">
    <location>
        <begin position="129"/>
        <end position="149"/>
    </location>
</feature>
<sequence>MIDSIYPLAQTKQKHLFCLQNLQLFLFILLMENLLFYMTLQFEIVPDNVSWYFPVAFNILLYLLLPLRFWPLILVAISLGNGLAYHFFLDYEIVSIMLIKVKGIVTFLLGILGIFYVKKYHLKYDWFSLDAIFILLIVGLFYRFSYMFLSYLADFGVYSEIANEHLFEYFVAHILAGTLTYFYFLAGTLLFLWVKKRKAYPNFSELAVIVGKVLVILLLCFIAYKIQPASFPFIQAFSFIPLLWFGYRYGFFGIVFSVFVAMTVLLLFLFKQEGPILLQFQPFMISAMLVAFLIGAVSLENHKTEKRILQQKDQLIQGNIELGEKNQKFQELSRSILDTQEQERKHLSSEISDELTPVVSELQLSTNALLSVASTEKNIVNISMIKQSVAQIYNSIFELMHWLRPSVLDQHGIYSTITGEYFAQRLTPVGIHYEAEVIGEKVLLSEINEITIYRLVQEAITNTIKHAGATRFLVKLVIHTDEIQVYLADNGVGLCEADETSSFDGLNGFGLKGLKNRILALNGTMETVIDIETIEHMQTMHKHSGFCLKVTLPL</sequence>
<dbReference type="Gene3D" id="3.30.565.10">
    <property type="entry name" value="Histidine kinase-like ATPase, C-terminal domain"/>
    <property type="match status" value="1"/>
</dbReference>
<feature type="transmembrane region" description="Helical" evidence="4">
    <location>
        <begin position="16"/>
        <end position="37"/>
    </location>
</feature>
<dbReference type="AlphaFoldDB" id="A0AA41WY85"/>
<feature type="transmembrane region" description="Helical" evidence="4">
    <location>
        <begin position="169"/>
        <end position="194"/>
    </location>
</feature>
<proteinExistence type="predicted"/>
<evidence type="ECO:0000256" key="2">
    <source>
        <dbReference type="ARBA" id="ARBA00022777"/>
    </source>
</evidence>
<keyword evidence="7" id="KW-1185">Reference proteome</keyword>
<dbReference type="GO" id="GO:0000160">
    <property type="term" value="P:phosphorelay signal transduction system"/>
    <property type="evidence" value="ECO:0007669"/>
    <property type="project" value="UniProtKB-KW"/>
</dbReference>
<evidence type="ECO:0000313" key="6">
    <source>
        <dbReference type="EMBL" id="MCP3428734.1"/>
    </source>
</evidence>
<keyword evidence="2" id="KW-0418">Kinase</keyword>
<reference evidence="6" key="1">
    <citation type="submission" date="2022-07" db="EMBL/GenBank/DDBJ databases">
        <title>Characterization of the Novel Bacterium Alteromonas immobilis LMIT006 and Alteromonas gregis LMIT007.</title>
        <authorList>
            <person name="Lin X."/>
        </authorList>
    </citation>
    <scope>NUCLEOTIDE SEQUENCE</scope>
    <source>
        <strain evidence="6">LMIT007</strain>
    </source>
</reference>
<dbReference type="Proteomes" id="UP001165413">
    <property type="component" value="Unassembled WGS sequence"/>
</dbReference>
<keyword evidence="1" id="KW-0808">Transferase</keyword>
<dbReference type="InterPro" id="IPR003594">
    <property type="entry name" value="HATPase_dom"/>
</dbReference>
<evidence type="ECO:0000256" key="1">
    <source>
        <dbReference type="ARBA" id="ARBA00022679"/>
    </source>
</evidence>
<dbReference type="PANTHER" id="PTHR24421">
    <property type="entry name" value="NITRATE/NITRITE SENSOR PROTEIN NARX-RELATED"/>
    <property type="match status" value="1"/>
</dbReference>
<dbReference type="Pfam" id="PF02518">
    <property type="entry name" value="HATPase_c"/>
    <property type="match status" value="1"/>
</dbReference>
<feature type="domain" description="Histidine kinase/HSP90-like ATPase" evidence="5">
    <location>
        <begin position="449"/>
        <end position="553"/>
    </location>
</feature>
<accession>A0AA41WY85</accession>
<dbReference type="GO" id="GO:0016301">
    <property type="term" value="F:kinase activity"/>
    <property type="evidence" value="ECO:0007669"/>
    <property type="project" value="UniProtKB-KW"/>
</dbReference>
<organism evidence="6 7">
    <name type="scientific">Opacimonas viscosa</name>
    <dbReference type="NCBI Taxonomy" id="2961944"/>
    <lineage>
        <taxon>Bacteria</taxon>
        <taxon>Pseudomonadati</taxon>
        <taxon>Pseudomonadota</taxon>
        <taxon>Gammaproteobacteria</taxon>
        <taxon>Alteromonadales</taxon>
        <taxon>Alteromonadaceae</taxon>
        <taxon>Opacimonas</taxon>
    </lineage>
</organism>
<dbReference type="SUPFAM" id="SSF55874">
    <property type="entry name" value="ATPase domain of HSP90 chaperone/DNA topoisomerase II/histidine kinase"/>
    <property type="match status" value="1"/>
</dbReference>
<keyword evidence="4" id="KW-0472">Membrane</keyword>
<keyword evidence="3" id="KW-0902">Two-component regulatory system</keyword>
<dbReference type="InterPro" id="IPR050482">
    <property type="entry name" value="Sensor_HK_TwoCompSys"/>
</dbReference>
<evidence type="ECO:0000313" key="7">
    <source>
        <dbReference type="Proteomes" id="UP001165413"/>
    </source>
</evidence>
<feature type="transmembrane region" description="Helical" evidence="4">
    <location>
        <begin position="49"/>
        <end position="65"/>
    </location>
</feature>
<dbReference type="RefSeq" id="WP_254100288.1">
    <property type="nucleotide sequence ID" value="NZ_JANATA010000010.1"/>
</dbReference>
<name>A0AA41WY85_9ALTE</name>
<comment type="caution">
    <text evidence="6">The sequence shown here is derived from an EMBL/GenBank/DDBJ whole genome shotgun (WGS) entry which is preliminary data.</text>
</comment>
<feature type="transmembrane region" description="Helical" evidence="4">
    <location>
        <begin position="246"/>
        <end position="270"/>
    </location>
</feature>
<evidence type="ECO:0000256" key="4">
    <source>
        <dbReference type="SAM" id="Phobius"/>
    </source>
</evidence>
<protein>
    <recommendedName>
        <fullName evidence="5">Histidine kinase/HSP90-like ATPase domain-containing protein</fullName>
    </recommendedName>
</protein>
<dbReference type="CDD" id="cd16917">
    <property type="entry name" value="HATPase_UhpB-NarQ-NarX-like"/>
    <property type="match status" value="1"/>
</dbReference>
<feature type="transmembrane region" description="Helical" evidence="4">
    <location>
        <begin position="72"/>
        <end position="88"/>
    </location>
</feature>
<evidence type="ECO:0000256" key="3">
    <source>
        <dbReference type="ARBA" id="ARBA00023012"/>
    </source>
</evidence>